<dbReference type="Gene3D" id="2.30.42.10">
    <property type="match status" value="2"/>
</dbReference>
<evidence type="ECO:0000256" key="11">
    <source>
        <dbReference type="RuleBase" id="RU362031"/>
    </source>
</evidence>
<evidence type="ECO:0000259" key="12">
    <source>
        <dbReference type="SMART" id="SM00228"/>
    </source>
</evidence>
<feature type="transmembrane region" description="Helical" evidence="11">
    <location>
        <begin position="426"/>
        <end position="443"/>
    </location>
</feature>
<protein>
    <recommendedName>
        <fullName evidence="11">Zinc metalloprotease</fullName>
        <ecNumber evidence="11">3.4.24.-</ecNumber>
    </recommendedName>
</protein>
<keyword evidence="6 11" id="KW-0378">Hydrolase</keyword>
<feature type="domain" description="PDZ" evidence="12">
    <location>
        <begin position="215"/>
        <end position="284"/>
    </location>
</feature>
<keyword evidence="10 11" id="KW-0472">Membrane</keyword>
<dbReference type="InterPro" id="IPR008915">
    <property type="entry name" value="Peptidase_M50"/>
</dbReference>
<dbReference type="PANTHER" id="PTHR42837">
    <property type="entry name" value="REGULATOR OF SIGMA-E PROTEASE RSEP"/>
    <property type="match status" value="1"/>
</dbReference>
<dbReference type="GO" id="GO:0006508">
    <property type="term" value="P:proteolysis"/>
    <property type="evidence" value="ECO:0007669"/>
    <property type="project" value="UniProtKB-KW"/>
</dbReference>
<dbReference type="InterPro" id="IPR041489">
    <property type="entry name" value="PDZ_6"/>
</dbReference>
<dbReference type="OrthoDB" id="9782003at2"/>
<feature type="transmembrane region" description="Helical" evidence="11">
    <location>
        <begin position="394"/>
        <end position="414"/>
    </location>
</feature>
<keyword evidence="7 11" id="KW-0862">Zinc</keyword>
<proteinExistence type="inferred from homology"/>
<evidence type="ECO:0000256" key="9">
    <source>
        <dbReference type="ARBA" id="ARBA00023049"/>
    </source>
</evidence>
<dbReference type="GO" id="GO:0016020">
    <property type="term" value="C:membrane"/>
    <property type="evidence" value="ECO:0007669"/>
    <property type="project" value="UniProtKB-SubCell"/>
</dbReference>
<feature type="domain" description="PDZ" evidence="12">
    <location>
        <begin position="109"/>
        <end position="190"/>
    </location>
</feature>
<comment type="similarity">
    <text evidence="3 11">Belongs to the peptidase M50B family.</text>
</comment>
<dbReference type="CDD" id="cd06163">
    <property type="entry name" value="S2P-M50_PDZ_RseP-like"/>
    <property type="match status" value="1"/>
</dbReference>
<dbReference type="InterPro" id="IPR036034">
    <property type="entry name" value="PDZ_sf"/>
</dbReference>
<dbReference type="SUPFAM" id="SSF50156">
    <property type="entry name" value="PDZ domain-like"/>
    <property type="match status" value="2"/>
</dbReference>
<accession>A0A1H6AZ26</accession>
<sequence>MNIAHLPAIILEFVFVLGIMVLVHEFGHFAAAKLCGVRVEVFSIGFGPRLFGVKYGDTDYRIAALPLGGYVKMAGEYGGSAVNAAPDEFPAKPRWQRMIIGVAGPLANFILAFILMAALSHYHHEVDKYLSGPAVVDYVPANTPAASLGMGSGDTILSFNGKANPTWEKISVECALHMHQSLPITFSHQGQVQTGMLDLASAHMDNPSDPLSLFTALGFQPREQDAPIKVVTVSSDTPAFRAGLQSGDELIRVDAYSPHSVQAMQAYLRDRGGAPVTLLVRRNAQMLNLSATPEKLAACGGKNYCFGFQPAATPVTVEKLPWGAALGEAYESNVDDSTMVVRVLKGMFTRQVSAKQLMGPVGIAQQIDIATQLGPWTLVRFMATISIQLGAFNLLPFPPLDGAMIVFLMVESLMQRDVNEALKERIYQVAFVCLIVFACFVFFNDITRLRGH</sequence>
<comment type="subcellular location">
    <subcellularLocation>
        <location evidence="2">Membrane</location>
        <topology evidence="2">Multi-pass membrane protein</topology>
    </subcellularLocation>
</comment>
<dbReference type="EMBL" id="FNVA01000006">
    <property type="protein sequence ID" value="SEG53287.1"/>
    <property type="molecule type" value="Genomic_DNA"/>
</dbReference>
<name>A0A1H6AZ26_9BACT</name>
<dbReference type="PANTHER" id="PTHR42837:SF2">
    <property type="entry name" value="MEMBRANE METALLOPROTEASE ARASP2, CHLOROPLASTIC-RELATED"/>
    <property type="match status" value="1"/>
</dbReference>
<evidence type="ECO:0000256" key="5">
    <source>
        <dbReference type="ARBA" id="ARBA00022692"/>
    </source>
</evidence>
<evidence type="ECO:0000256" key="7">
    <source>
        <dbReference type="ARBA" id="ARBA00022833"/>
    </source>
</evidence>
<dbReference type="AlphaFoldDB" id="A0A1H6AZ26"/>
<keyword evidence="4 13" id="KW-0645">Protease</keyword>
<evidence type="ECO:0000256" key="8">
    <source>
        <dbReference type="ARBA" id="ARBA00022989"/>
    </source>
</evidence>
<evidence type="ECO:0000256" key="4">
    <source>
        <dbReference type="ARBA" id="ARBA00022670"/>
    </source>
</evidence>
<keyword evidence="11" id="KW-0479">Metal-binding</keyword>
<reference evidence="13 14" key="1">
    <citation type="submission" date="2016-10" db="EMBL/GenBank/DDBJ databases">
        <authorList>
            <person name="de Groot N.N."/>
        </authorList>
    </citation>
    <scope>NUCLEOTIDE SEQUENCE [LARGE SCALE GENOMIC DNA]</scope>
    <source>
        <strain evidence="13 14">DSM 22489</strain>
    </source>
</reference>
<keyword evidence="9 11" id="KW-0482">Metalloprotease</keyword>
<feature type="transmembrane region" description="Helical" evidence="11">
    <location>
        <begin position="6"/>
        <end position="23"/>
    </location>
</feature>
<evidence type="ECO:0000256" key="6">
    <source>
        <dbReference type="ARBA" id="ARBA00022801"/>
    </source>
</evidence>
<keyword evidence="14" id="KW-1185">Reference proteome</keyword>
<dbReference type="Pfam" id="PF02163">
    <property type="entry name" value="Peptidase_M50"/>
    <property type="match status" value="1"/>
</dbReference>
<dbReference type="Pfam" id="PF17820">
    <property type="entry name" value="PDZ_6"/>
    <property type="match status" value="1"/>
</dbReference>
<dbReference type="NCBIfam" id="TIGR00054">
    <property type="entry name" value="RIP metalloprotease RseP"/>
    <property type="match status" value="1"/>
</dbReference>
<organism evidence="13 14">
    <name type="scientific">Bryocella elongata</name>
    <dbReference type="NCBI Taxonomy" id="863522"/>
    <lineage>
        <taxon>Bacteria</taxon>
        <taxon>Pseudomonadati</taxon>
        <taxon>Acidobacteriota</taxon>
        <taxon>Terriglobia</taxon>
        <taxon>Terriglobales</taxon>
        <taxon>Acidobacteriaceae</taxon>
        <taxon>Bryocella</taxon>
    </lineage>
</organism>
<evidence type="ECO:0000313" key="13">
    <source>
        <dbReference type="EMBL" id="SEG53287.1"/>
    </source>
</evidence>
<dbReference type="SMART" id="SM00228">
    <property type="entry name" value="PDZ"/>
    <property type="match status" value="2"/>
</dbReference>
<dbReference type="RefSeq" id="WP_103934227.1">
    <property type="nucleotide sequence ID" value="NZ_FNVA01000006.1"/>
</dbReference>
<dbReference type="Proteomes" id="UP000236728">
    <property type="component" value="Unassembled WGS sequence"/>
</dbReference>
<keyword evidence="5 11" id="KW-0812">Transmembrane</keyword>
<evidence type="ECO:0000256" key="10">
    <source>
        <dbReference type="ARBA" id="ARBA00023136"/>
    </source>
</evidence>
<dbReference type="EC" id="3.4.24.-" evidence="11"/>
<evidence type="ECO:0000256" key="3">
    <source>
        <dbReference type="ARBA" id="ARBA00007931"/>
    </source>
</evidence>
<keyword evidence="8 11" id="KW-1133">Transmembrane helix</keyword>
<dbReference type="InterPro" id="IPR001478">
    <property type="entry name" value="PDZ"/>
</dbReference>
<gene>
    <name evidence="13" type="ORF">SAMN05421819_3346</name>
</gene>
<dbReference type="GO" id="GO:0046872">
    <property type="term" value="F:metal ion binding"/>
    <property type="evidence" value="ECO:0007669"/>
    <property type="project" value="UniProtKB-KW"/>
</dbReference>
<evidence type="ECO:0000256" key="1">
    <source>
        <dbReference type="ARBA" id="ARBA00001947"/>
    </source>
</evidence>
<comment type="cofactor">
    <cofactor evidence="1 11">
        <name>Zn(2+)</name>
        <dbReference type="ChEBI" id="CHEBI:29105"/>
    </cofactor>
</comment>
<evidence type="ECO:0000256" key="2">
    <source>
        <dbReference type="ARBA" id="ARBA00004141"/>
    </source>
</evidence>
<feature type="transmembrane region" description="Helical" evidence="11">
    <location>
        <begin position="98"/>
        <end position="119"/>
    </location>
</feature>
<dbReference type="GO" id="GO:0004222">
    <property type="term" value="F:metalloendopeptidase activity"/>
    <property type="evidence" value="ECO:0007669"/>
    <property type="project" value="InterPro"/>
</dbReference>
<evidence type="ECO:0000313" key="14">
    <source>
        <dbReference type="Proteomes" id="UP000236728"/>
    </source>
</evidence>
<dbReference type="InterPro" id="IPR004387">
    <property type="entry name" value="Pept_M50_Zn"/>
</dbReference>